<gene>
    <name evidence="2" type="ORF">M9458_051058</name>
</gene>
<dbReference type="AlphaFoldDB" id="A0ABD0MYJ0"/>
<sequence length="111" mass="12244">ASSLYSPSYGSNPQKSTAGTSYSLSSSEEFCVEFSAYREVCKSLESGSSLLNLDADAHLNLFNSTCADIMNTIAPLKYKNHKSVPVPWDTETTRALNANGRRTDCRFLMKF</sequence>
<keyword evidence="3" id="KW-1185">Reference proteome</keyword>
<comment type="caution">
    <text evidence="2">The sequence shown here is derived from an EMBL/GenBank/DDBJ whole genome shotgun (WGS) entry which is preliminary data.</text>
</comment>
<evidence type="ECO:0000313" key="2">
    <source>
        <dbReference type="EMBL" id="KAL0153636.1"/>
    </source>
</evidence>
<protein>
    <submittedName>
        <fullName evidence="2">Uncharacterized protein</fullName>
    </submittedName>
</protein>
<feature type="compositionally biased region" description="Polar residues" evidence="1">
    <location>
        <begin position="1"/>
        <end position="15"/>
    </location>
</feature>
<proteinExistence type="predicted"/>
<evidence type="ECO:0000256" key="1">
    <source>
        <dbReference type="SAM" id="MobiDB-lite"/>
    </source>
</evidence>
<name>A0ABD0MYJ0_CIRMR</name>
<accession>A0ABD0MYJ0</accession>
<dbReference type="Proteomes" id="UP001529510">
    <property type="component" value="Unassembled WGS sequence"/>
</dbReference>
<organism evidence="2 3">
    <name type="scientific">Cirrhinus mrigala</name>
    <name type="common">Mrigala</name>
    <dbReference type="NCBI Taxonomy" id="683832"/>
    <lineage>
        <taxon>Eukaryota</taxon>
        <taxon>Metazoa</taxon>
        <taxon>Chordata</taxon>
        <taxon>Craniata</taxon>
        <taxon>Vertebrata</taxon>
        <taxon>Euteleostomi</taxon>
        <taxon>Actinopterygii</taxon>
        <taxon>Neopterygii</taxon>
        <taxon>Teleostei</taxon>
        <taxon>Ostariophysi</taxon>
        <taxon>Cypriniformes</taxon>
        <taxon>Cyprinidae</taxon>
        <taxon>Labeoninae</taxon>
        <taxon>Labeonini</taxon>
        <taxon>Cirrhinus</taxon>
    </lineage>
</organism>
<reference evidence="2 3" key="1">
    <citation type="submission" date="2024-05" db="EMBL/GenBank/DDBJ databases">
        <title>Genome sequencing and assembly of Indian major carp, Cirrhinus mrigala (Hamilton, 1822).</title>
        <authorList>
            <person name="Mohindra V."/>
            <person name="Chowdhury L.M."/>
            <person name="Lal K."/>
            <person name="Jena J.K."/>
        </authorList>
    </citation>
    <scope>NUCLEOTIDE SEQUENCE [LARGE SCALE GENOMIC DNA]</scope>
    <source>
        <strain evidence="2">CM1030</strain>
        <tissue evidence="2">Blood</tissue>
    </source>
</reference>
<evidence type="ECO:0000313" key="3">
    <source>
        <dbReference type="Proteomes" id="UP001529510"/>
    </source>
</evidence>
<feature type="non-terminal residue" evidence="2">
    <location>
        <position position="1"/>
    </location>
</feature>
<dbReference type="EMBL" id="JAMKFB020000087">
    <property type="protein sequence ID" value="KAL0153636.1"/>
    <property type="molecule type" value="Genomic_DNA"/>
</dbReference>
<feature type="region of interest" description="Disordered" evidence="1">
    <location>
        <begin position="1"/>
        <end position="21"/>
    </location>
</feature>